<feature type="compositionally biased region" description="Acidic residues" evidence="1">
    <location>
        <begin position="49"/>
        <end position="58"/>
    </location>
</feature>
<sequence length="74" mass="8455">MGTIPTQSGTTWDPIHLSECSEILFEKIHHIKDIAARIYDIKGIREEGKNEEEIEEETPAIPRAMDVDADEDYL</sequence>
<dbReference type="Proteomes" id="UP001341840">
    <property type="component" value="Unassembled WGS sequence"/>
</dbReference>
<feature type="region of interest" description="Disordered" evidence="1">
    <location>
        <begin position="48"/>
        <end position="74"/>
    </location>
</feature>
<proteinExistence type="predicted"/>
<evidence type="ECO:0000313" key="3">
    <source>
        <dbReference type="Proteomes" id="UP001341840"/>
    </source>
</evidence>
<name>A0ABU6TK95_9FABA</name>
<evidence type="ECO:0000256" key="1">
    <source>
        <dbReference type="SAM" id="MobiDB-lite"/>
    </source>
</evidence>
<protein>
    <submittedName>
        <fullName evidence="2">Uncharacterized protein</fullName>
    </submittedName>
</protein>
<keyword evidence="3" id="KW-1185">Reference proteome</keyword>
<dbReference type="EMBL" id="JASCZI010091001">
    <property type="protein sequence ID" value="MED6148348.1"/>
    <property type="molecule type" value="Genomic_DNA"/>
</dbReference>
<gene>
    <name evidence="2" type="ORF">PIB30_052423</name>
</gene>
<comment type="caution">
    <text evidence="2">The sequence shown here is derived from an EMBL/GenBank/DDBJ whole genome shotgun (WGS) entry which is preliminary data.</text>
</comment>
<organism evidence="2 3">
    <name type="scientific">Stylosanthes scabra</name>
    <dbReference type="NCBI Taxonomy" id="79078"/>
    <lineage>
        <taxon>Eukaryota</taxon>
        <taxon>Viridiplantae</taxon>
        <taxon>Streptophyta</taxon>
        <taxon>Embryophyta</taxon>
        <taxon>Tracheophyta</taxon>
        <taxon>Spermatophyta</taxon>
        <taxon>Magnoliopsida</taxon>
        <taxon>eudicotyledons</taxon>
        <taxon>Gunneridae</taxon>
        <taxon>Pentapetalae</taxon>
        <taxon>rosids</taxon>
        <taxon>fabids</taxon>
        <taxon>Fabales</taxon>
        <taxon>Fabaceae</taxon>
        <taxon>Papilionoideae</taxon>
        <taxon>50 kb inversion clade</taxon>
        <taxon>dalbergioids sensu lato</taxon>
        <taxon>Dalbergieae</taxon>
        <taxon>Pterocarpus clade</taxon>
        <taxon>Stylosanthes</taxon>
    </lineage>
</organism>
<feature type="non-terminal residue" evidence="2">
    <location>
        <position position="74"/>
    </location>
</feature>
<evidence type="ECO:0000313" key="2">
    <source>
        <dbReference type="EMBL" id="MED6148348.1"/>
    </source>
</evidence>
<accession>A0ABU6TK95</accession>
<reference evidence="2 3" key="1">
    <citation type="journal article" date="2023" name="Plants (Basel)">
        <title>Bridging the Gap: Combining Genomics and Transcriptomics Approaches to Understand Stylosanthes scabra, an Orphan Legume from the Brazilian Caatinga.</title>
        <authorList>
            <person name="Ferreira-Neto J.R.C."/>
            <person name="da Silva M.D."/>
            <person name="Binneck E."/>
            <person name="de Melo N.F."/>
            <person name="da Silva R.H."/>
            <person name="de Melo A.L.T.M."/>
            <person name="Pandolfi V."/>
            <person name="Bustamante F.O."/>
            <person name="Brasileiro-Vidal A.C."/>
            <person name="Benko-Iseppon A.M."/>
        </authorList>
    </citation>
    <scope>NUCLEOTIDE SEQUENCE [LARGE SCALE GENOMIC DNA]</scope>
    <source>
        <tissue evidence="2">Leaves</tissue>
    </source>
</reference>